<dbReference type="GO" id="GO:0005829">
    <property type="term" value="C:cytosol"/>
    <property type="evidence" value="ECO:0007669"/>
    <property type="project" value="TreeGrafter"/>
</dbReference>
<keyword evidence="1" id="KW-0004">4Fe-4S</keyword>
<dbReference type="InParanoid" id="A0A6P6YKJ4"/>
<accession>A0A6P6YKJ4</accession>
<evidence type="ECO:0000313" key="7">
    <source>
        <dbReference type="Proteomes" id="UP000515146"/>
    </source>
</evidence>
<dbReference type="OrthoDB" id="1741334at2759"/>
<dbReference type="InterPro" id="IPR033756">
    <property type="entry name" value="YlxH/NBP35"/>
</dbReference>
<evidence type="ECO:0000256" key="2">
    <source>
        <dbReference type="ARBA" id="ARBA00022723"/>
    </source>
</evidence>
<dbReference type="PANTHER" id="PTHR23264:SF19">
    <property type="entry name" value="CYTOSOLIC FE-S CLUSTER ASSEMBLY FACTOR NUBP2"/>
    <property type="match status" value="1"/>
</dbReference>
<keyword evidence="2" id="KW-0479">Metal-binding</keyword>
<dbReference type="GO" id="GO:0051539">
    <property type="term" value="F:4 iron, 4 sulfur cluster binding"/>
    <property type="evidence" value="ECO:0007669"/>
    <property type="project" value="UniProtKB-KW"/>
</dbReference>
<evidence type="ECO:0000256" key="4">
    <source>
        <dbReference type="ARBA" id="ARBA00022840"/>
    </source>
</evidence>
<dbReference type="InterPro" id="IPR027417">
    <property type="entry name" value="P-loop_NTPase"/>
</dbReference>
<dbReference type="GO" id="GO:0140663">
    <property type="term" value="F:ATP-dependent FeS chaperone activity"/>
    <property type="evidence" value="ECO:0007669"/>
    <property type="project" value="InterPro"/>
</dbReference>
<feature type="non-terminal residue" evidence="8">
    <location>
        <position position="232"/>
    </location>
</feature>
<keyword evidence="6" id="KW-0411">Iron-sulfur</keyword>
<dbReference type="InterPro" id="IPR019591">
    <property type="entry name" value="Mrp/NBP35_ATP-bd"/>
</dbReference>
<dbReference type="AlphaFoldDB" id="A0A6P6YKJ4"/>
<name>A0A6P6YKJ4_DERPT</name>
<dbReference type="GO" id="GO:0005524">
    <property type="term" value="F:ATP binding"/>
    <property type="evidence" value="ECO:0007669"/>
    <property type="project" value="UniProtKB-KW"/>
</dbReference>
<dbReference type="CDD" id="cd02037">
    <property type="entry name" value="Mrp_NBP35"/>
    <property type="match status" value="1"/>
</dbReference>
<sequence>MRAAGTACPGAASELAGRAAACEGCPNAALCASGEAARRAADEGAAVRKLSGVRNIIVVASGKGGVGKSTVACTLAREFVRTGFRTGLLDLDICGPSVPSMTGTRGASVQETLAGWSPVLSAEGIKLMSIEYLLERSSDAVIWRGPKKGALIRQFLENVDWGELDMLLIDTPPGTSDEHLSLAQLLKHFPRIGALVVGTPQKIAIADVEKEVGFLRAAELPIIGVVENMADS</sequence>
<evidence type="ECO:0000256" key="5">
    <source>
        <dbReference type="ARBA" id="ARBA00023004"/>
    </source>
</evidence>
<keyword evidence="5" id="KW-0408">Iron</keyword>
<evidence type="ECO:0000256" key="3">
    <source>
        <dbReference type="ARBA" id="ARBA00022741"/>
    </source>
</evidence>
<reference evidence="8" key="1">
    <citation type="submission" date="2025-08" db="UniProtKB">
        <authorList>
            <consortium name="RefSeq"/>
        </authorList>
    </citation>
    <scope>IDENTIFICATION</scope>
    <source>
        <strain evidence="8">Airmid</strain>
    </source>
</reference>
<gene>
    <name evidence="8" type="primary">LOC113799032</name>
</gene>
<dbReference type="Gene3D" id="3.40.50.300">
    <property type="entry name" value="P-loop containing nucleotide triphosphate hydrolases"/>
    <property type="match status" value="1"/>
</dbReference>
<dbReference type="RefSeq" id="XP_027205424.1">
    <property type="nucleotide sequence ID" value="XM_027349623.1"/>
</dbReference>
<evidence type="ECO:0000256" key="1">
    <source>
        <dbReference type="ARBA" id="ARBA00022485"/>
    </source>
</evidence>
<protein>
    <submittedName>
        <fullName evidence="8">Cytosolic Fe-S cluster assembly factor NUBP1 homolog</fullName>
    </submittedName>
</protein>
<evidence type="ECO:0000313" key="8">
    <source>
        <dbReference type="RefSeq" id="XP_027205424.1"/>
    </source>
</evidence>
<dbReference type="OMA" id="FEPKEFP"/>
<dbReference type="KEGG" id="dpte:113799032"/>
<dbReference type="Pfam" id="PF10609">
    <property type="entry name" value="ParA"/>
    <property type="match status" value="1"/>
</dbReference>
<organism evidence="7 8">
    <name type="scientific">Dermatophagoides pteronyssinus</name>
    <name type="common">European house dust mite</name>
    <dbReference type="NCBI Taxonomy" id="6956"/>
    <lineage>
        <taxon>Eukaryota</taxon>
        <taxon>Metazoa</taxon>
        <taxon>Ecdysozoa</taxon>
        <taxon>Arthropoda</taxon>
        <taxon>Chelicerata</taxon>
        <taxon>Arachnida</taxon>
        <taxon>Acari</taxon>
        <taxon>Acariformes</taxon>
        <taxon>Sarcoptiformes</taxon>
        <taxon>Astigmata</taxon>
        <taxon>Psoroptidia</taxon>
        <taxon>Analgoidea</taxon>
        <taxon>Pyroglyphidae</taxon>
        <taxon>Dermatophagoidinae</taxon>
        <taxon>Dermatophagoides</taxon>
    </lineage>
</organism>
<dbReference type="Proteomes" id="UP000515146">
    <property type="component" value="Unplaced"/>
</dbReference>
<proteinExistence type="predicted"/>
<keyword evidence="4" id="KW-0067">ATP-binding</keyword>
<dbReference type="SUPFAM" id="SSF52540">
    <property type="entry name" value="P-loop containing nucleoside triphosphate hydrolases"/>
    <property type="match status" value="1"/>
</dbReference>
<dbReference type="GO" id="GO:0046872">
    <property type="term" value="F:metal ion binding"/>
    <property type="evidence" value="ECO:0007669"/>
    <property type="project" value="UniProtKB-KW"/>
</dbReference>
<dbReference type="PANTHER" id="PTHR23264">
    <property type="entry name" value="NUCLEOTIDE-BINDING PROTEIN NBP35 YEAST -RELATED"/>
    <property type="match status" value="1"/>
</dbReference>
<dbReference type="GO" id="GO:0016226">
    <property type="term" value="P:iron-sulfur cluster assembly"/>
    <property type="evidence" value="ECO:0007669"/>
    <property type="project" value="InterPro"/>
</dbReference>
<keyword evidence="7" id="KW-1185">Reference proteome</keyword>
<keyword evidence="3" id="KW-0547">Nucleotide-binding</keyword>
<evidence type="ECO:0000256" key="6">
    <source>
        <dbReference type="ARBA" id="ARBA00023014"/>
    </source>
</evidence>